<reference evidence="1 2" key="1">
    <citation type="submission" date="2024-03" db="EMBL/GenBank/DDBJ databases">
        <title>Chitinophaga caseinilytica sp. nov., a casein hydrolysing bacterium isolated from forest soil.</title>
        <authorList>
            <person name="Lee D.S."/>
            <person name="Han D.M."/>
            <person name="Baek J.H."/>
            <person name="Choi D.G."/>
            <person name="Jeon J.H."/>
            <person name="Jeon C.O."/>
        </authorList>
    </citation>
    <scope>NUCLEOTIDE SEQUENCE [LARGE SCALE GENOMIC DNA]</scope>
    <source>
        <strain evidence="1 2">KACC 19118</strain>
    </source>
</reference>
<protein>
    <submittedName>
        <fullName evidence="1">Uncharacterized protein</fullName>
    </submittedName>
</protein>
<dbReference type="RefSeq" id="WP_341839592.1">
    <property type="nucleotide sequence ID" value="NZ_CP149792.1"/>
</dbReference>
<proteinExistence type="predicted"/>
<keyword evidence="2" id="KW-1185">Reference proteome</keyword>
<dbReference type="Proteomes" id="UP001449657">
    <property type="component" value="Chromosome"/>
</dbReference>
<evidence type="ECO:0000313" key="2">
    <source>
        <dbReference type="Proteomes" id="UP001449657"/>
    </source>
</evidence>
<sequence>MKIAPIAVLLAGATLFMSWTCSKPAFKRTSRPARVLRFECPDTVAMNVSFDITVAARVANCERLTIAANAGRYAPDTTWFRVLAERENRGRSCDTSLPEVIGTMKWRYKSPGKQFLILEAENGQLMDSVYVK</sequence>
<gene>
    <name evidence="1" type="ORF">WJU22_18175</name>
</gene>
<dbReference type="EMBL" id="CP150096">
    <property type="protein sequence ID" value="WZN44827.1"/>
    <property type="molecule type" value="Genomic_DNA"/>
</dbReference>
<organism evidence="1 2">
    <name type="scientific">Chitinophaga caseinilytica</name>
    <dbReference type="NCBI Taxonomy" id="2267521"/>
    <lineage>
        <taxon>Bacteria</taxon>
        <taxon>Pseudomonadati</taxon>
        <taxon>Bacteroidota</taxon>
        <taxon>Chitinophagia</taxon>
        <taxon>Chitinophagales</taxon>
        <taxon>Chitinophagaceae</taxon>
        <taxon>Chitinophaga</taxon>
    </lineage>
</organism>
<name>A0ABZ2Z0I2_9BACT</name>
<accession>A0ABZ2Z0I2</accession>
<evidence type="ECO:0000313" key="1">
    <source>
        <dbReference type="EMBL" id="WZN44827.1"/>
    </source>
</evidence>